<dbReference type="GeneID" id="39474612"/>
<evidence type="ECO:0000313" key="2">
    <source>
        <dbReference type="EMBL" id="AXH59461.1"/>
    </source>
</evidence>
<keyword evidence="2" id="KW-0614">Plasmid</keyword>
<proteinExistence type="predicted"/>
<evidence type="ECO:0000256" key="1">
    <source>
        <dbReference type="SAM" id="SignalP"/>
    </source>
</evidence>
<feature type="signal peptide" evidence="1">
    <location>
        <begin position="1"/>
        <end position="30"/>
    </location>
</feature>
<accession>A0AAD0M5W4</accession>
<dbReference type="RefSeq" id="WP_005742353.1">
    <property type="nucleotide sequence ID" value="NZ_CP031226.1"/>
</dbReference>
<feature type="chain" id="PRO_5041966224" evidence="1">
    <location>
        <begin position="31"/>
        <end position="369"/>
    </location>
</feature>
<dbReference type="AlphaFoldDB" id="A0AAD0M5W4"/>
<name>A0AAD0M5W4_PSEAV</name>
<geneLocation type="plasmid" evidence="3">
    <name>pmppla107</name>
</geneLocation>
<reference evidence="2 3" key="1">
    <citation type="journal article" date="2011" name="PLoS Pathog.">
        <title>Dynamic evolution of pathogenicity revealed by sequencing and comparative genomics of 19 Pseudomonas syringae isolates.</title>
        <authorList>
            <person name="Baltrus D.A."/>
            <person name="Nishimura M.T."/>
            <person name="Romanchuk A."/>
            <person name="Chang J.H."/>
            <person name="Mukhtar M.S."/>
            <person name="Cherkis K."/>
            <person name="Roach J."/>
            <person name="Grant S.R."/>
            <person name="Jones C.D."/>
            <person name="Dangl J.L."/>
        </authorList>
    </citation>
    <scope>NUCLEOTIDE SEQUENCE [LARGE SCALE GENOMIC DNA]</scope>
    <source>
        <strain evidence="2 3">M301315</strain>
    </source>
</reference>
<keyword evidence="1" id="KW-0732">Signal</keyword>
<dbReference type="Proteomes" id="UP000006426">
    <property type="component" value="Plasmid pmppla107"/>
</dbReference>
<protein>
    <submittedName>
        <fullName evidence="2">Uncharacterized protein</fullName>
    </submittedName>
</protein>
<dbReference type="EMBL" id="CP031226">
    <property type="protein sequence ID" value="AXH59461.1"/>
    <property type="molecule type" value="Genomic_DNA"/>
</dbReference>
<gene>
    <name evidence="2" type="ORF">PLA107_029995</name>
</gene>
<sequence length="369" mass="39485">MKTAFKKHKLKALVSAIALSGMLITPAANALLPTTDAANLAQSIMNNIQRAMEWAKDAAMQASQMDLMGELSGLSVDNINNGFANMIARLNRTQAELQNMEQLEKSIPAQDACQTITVSNLLEDAICNADSQVETLAAQRKESSDISRGKAGSGKAKPASVAEINDVQIKKTKELVAACDALKDSDGTSLCEKPSLLIAPPGGALSVNEYKAAQHQNEVAANAVAPKVPAATGLNVETDSYKQASVADMRRENIRDLALASLDNVLIITQGTLEGETRKPGELTAMQKFADDRFGSASWLCQVTNSCADTTSSSAYVSPAELEKRAAEMDAFMLHLAVAQYKQSLREEQLMANLVLMQVDAPINNTNKK</sequence>
<evidence type="ECO:0000313" key="3">
    <source>
        <dbReference type="Proteomes" id="UP000006426"/>
    </source>
</evidence>
<organism evidence="2 3">
    <name type="scientific">Pseudomonas amygdali pv. lachrymans str. M301315</name>
    <dbReference type="NCBI Taxonomy" id="629260"/>
    <lineage>
        <taxon>Bacteria</taxon>
        <taxon>Pseudomonadati</taxon>
        <taxon>Pseudomonadota</taxon>
        <taxon>Gammaproteobacteria</taxon>
        <taxon>Pseudomonadales</taxon>
        <taxon>Pseudomonadaceae</taxon>
        <taxon>Pseudomonas</taxon>
        <taxon>Pseudomonas amygdali</taxon>
    </lineage>
</organism>